<organism evidence="1 2">
    <name type="scientific">Adhaeribacter terrigena</name>
    <dbReference type="NCBI Taxonomy" id="2793070"/>
    <lineage>
        <taxon>Bacteria</taxon>
        <taxon>Pseudomonadati</taxon>
        <taxon>Bacteroidota</taxon>
        <taxon>Cytophagia</taxon>
        <taxon>Cytophagales</taxon>
        <taxon>Hymenobacteraceae</taxon>
        <taxon>Adhaeribacter</taxon>
    </lineage>
</organism>
<dbReference type="EMBL" id="JAEHFX010000003">
    <property type="protein sequence ID" value="MBK0403123.1"/>
    <property type="molecule type" value="Genomic_DNA"/>
</dbReference>
<sequence length="182" mass="20811">MLHISKIFRNGKEFNLMASGALAFKIYNKILKEPVFENLKIKSSSILCDAIATSPLFKADPAVNSVYFAIVSDLDKETNNALCLRIGQERMNNGYAVCEVIAMYYNERYFRAVKQLRNNFDELFELNKPSVNQSKALIYSEQQNCLLTDYSLTLAKILYHTTLEDFNPGRVLKFENQQVEAA</sequence>
<dbReference type="Proteomes" id="UP000644147">
    <property type="component" value="Unassembled WGS sequence"/>
</dbReference>
<gene>
    <name evidence="1" type="ORF">I5M27_09015</name>
</gene>
<accession>A0ABS1C139</accession>
<protein>
    <submittedName>
        <fullName evidence="1">Uncharacterized protein</fullName>
    </submittedName>
</protein>
<comment type="caution">
    <text evidence="1">The sequence shown here is derived from an EMBL/GenBank/DDBJ whole genome shotgun (WGS) entry which is preliminary data.</text>
</comment>
<proteinExistence type="predicted"/>
<evidence type="ECO:0000313" key="1">
    <source>
        <dbReference type="EMBL" id="MBK0403123.1"/>
    </source>
</evidence>
<name>A0ABS1C139_9BACT</name>
<dbReference type="RefSeq" id="WP_200505858.1">
    <property type="nucleotide sequence ID" value="NZ_JAEHFX010000003.1"/>
</dbReference>
<reference evidence="1 2" key="1">
    <citation type="submission" date="2020-12" db="EMBL/GenBank/DDBJ databases">
        <title>Bacterial novel species Adhaeribacter sp. BT258 isolated from soil.</title>
        <authorList>
            <person name="Jung H.-Y."/>
        </authorList>
    </citation>
    <scope>NUCLEOTIDE SEQUENCE [LARGE SCALE GENOMIC DNA]</scope>
    <source>
        <strain evidence="1 2">BT258</strain>
    </source>
</reference>
<keyword evidence="2" id="KW-1185">Reference proteome</keyword>
<evidence type="ECO:0000313" key="2">
    <source>
        <dbReference type="Proteomes" id="UP000644147"/>
    </source>
</evidence>